<dbReference type="NCBIfam" id="TIGR02960">
    <property type="entry name" value="SigX5"/>
    <property type="match status" value="1"/>
</dbReference>
<organism evidence="10 11">
    <name type="scientific">Tsukamurella pseudospumae</name>
    <dbReference type="NCBI Taxonomy" id="239498"/>
    <lineage>
        <taxon>Bacteria</taxon>
        <taxon>Bacillati</taxon>
        <taxon>Actinomycetota</taxon>
        <taxon>Actinomycetes</taxon>
        <taxon>Mycobacteriales</taxon>
        <taxon>Tsukamurellaceae</taxon>
        <taxon>Tsukamurella</taxon>
    </lineage>
</organism>
<evidence type="ECO:0000259" key="8">
    <source>
        <dbReference type="Pfam" id="PF08281"/>
    </source>
</evidence>
<dbReference type="PANTHER" id="PTHR43133:SF65">
    <property type="entry name" value="ECF RNA POLYMERASE SIGMA FACTOR SIGG"/>
    <property type="match status" value="1"/>
</dbReference>
<dbReference type="Pfam" id="PF04542">
    <property type="entry name" value="Sigma70_r2"/>
    <property type="match status" value="1"/>
</dbReference>
<dbReference type="SUPFAM" id="SSF54427">
    <property type="entry name" value="NTF2-like"/>
    <property type="match status" value="1"/>
</dbReference>
<evidence type="ECO:0000313" key="11">
    <source>
        <dbReference type="Proteomes" id="UP000070409"/>
    </source>
</evidence>
<evidence type="ECO:0000256" key="5">
    <source>
        <dbReference type="ARBA" id="ARBA00023125"/>
    </source>
</evidence>
<dbReference type="SUPFAM" id="SSF88659">
    <property type="entry name" value="Sigma3 and sigma4 domains of RNA polymerase sigma factors"/>
    <property type="match status" value="1"/>
</dbReference>
<dbReference type="InterPro" id="IPR039425">
    <property type="entry name" value="RNA_pol_sigma-70-like"/>
</dbReference>
<protein>
    <submittedName>
        <fullName evidence="10">RNA polymerase subunit sigma-70</fullName>
    </submittedName>
</protein>
<dbReference type="InterPro" id="IPR013324">
    <property type="entry name" value="RNA_pol_sigma_r3/r4-like"/>
</dbReference>
<evidence type="ECO:0000256" key="3">
    <source>
        <dbReference type="ARBA" id="ARBA00023015"/>
    </source>
</evidence>
<name>A0A137YSZ3_9ACTN</name>
<dbReference type="EMBL" id="LSRE01000050">
    <property type="protein sequence ID" value="KXO89110.1"/>
    <property type="molecule type" value="Genomic_DNA"/>
</dbReference>
<dbReference type="SUPFAM" id="SSF88946">
    <property type="entry name" value="Sigma2 domain of RNA polymerase sigma factors"/>
    <property type="match status" value="1"/>
</dbReference>
<evidence type="ECO:0000256" key="1">
    <source>
        <dbReference type="ARBA" id="ARBA00010641"/>
    </source>
</evidence>
<dbReference type="PANTHER" id="PTHR43133">
    <property type="entry name" value="RNA POLYMERASE ECF-TYPE SIGMA FACTO"/>
    <property type="match status" value="1"/>
</dbReference>
<keyword evidence="6" id="KW-0804">Transcription</keyword>
<feature type="domain" description="RNA polymerase sigma factor 70 region 4 type 2" evidence="8">
    <location>
        <begin position="127"/>
        <end position="177"/>
    </location>
</feature>
<comment type="subunit">
    <text evidence="2">Interacts transiently with the RNA polymerase catalytic core formed by RpoA, RpoB, RpoC and RpoZ (2 alpha, 1 beta, 1 beta' and 1 omega subunit) to form the RNA polymerase holoenzyme that can initiate transcription.</text>
</comment>
<evidence type="ECO:0000259" key="9">
    <source>
        <dbReference type="Pfam" id="PF12680"/>
    </source>
</evidence>
<dbReference type="Pfam" id="PF08281">
    <property type="entry name" value="Sigma70_r4_2"/>
    <property type="match status" value="1"/>
</dbReference>
<dbReference type="NCBIfam" id="NF006089">
    <property type="entry name" value="PRK08241.1"/>
    <property type="match status" value="1"/>
</dbReference>
<feature type="domain" description="SnoaL-like" evidence="9">
    <location>
        <begin position="201"/>
        <end position="305"/>
    </location>
</feature>
<dbReference type="Proteomes" id="UP000070409">
    <property type="component" value="Unassembled WGS sequence"/>
</dbReference>
<evidence type="ECO:0000256" key="6">
    <source>
        <dbReference type="ARBA" id="ARBA00023163"/>
    </source>
</evidence>
<feature type="domain" description="RNA polymerase sigma-70 region 2" evidence="7">
    <location>
        <begin position="17"/>
        <end position="76"/>
    </location>
</feature>
<comment type="caution">
    <text evidence="10">The sequence shown here is derived from an EMBL/GenBank/DDBJ whole genome shotgun (WGS) entry which is preliminary data.</text>
</comment>
<dbReference type="InterPro" id="IPR032710">
    <property type="entry name" value="NTF2-like_dom_sf"/>
</dbReference>
<evidence type="ECO:0000313" key="10">
    <source>
        <dbReference type="EMBL" id="KXO89110.1"/>
    </source>
</evidence>
<dbReference type="InterPro" id="IPR013325">
    <property type="entry name" value="RNA_pol_sigma_r2"/>
</dbReference>
<proteinExistence type="inferred from homology"/>
<evidence type="ECO:0000256" key="2">
    <source>
        <dbReference type="ARBA" id="ARBA00011344"/>
    </source>
</evidence>
<keyword evidence="11" id="KW-1185">Reference proteome</keyword>
<keyword evidence="4" id="KW-0731">Sigma factor</keyword>
<comment type="similarity">
    <text evidence="1">Belongs to the sigma-70 factor family. ECF subfamily.</text>
</comment>
<accession>A0A137YSZ3</accession>
<dbReference type="Gene3D" id="1.10.10.10">
    <property type="entry name" value="Winged helix-like DNA-binding domain superfamily/Winged helix DNA-binding domain"/>
    <property type="match status" value="1"/>
</dbReference>
<dbReference type="RefSeq" id="WP_068747051.1">
    <property type="nucleotide sequence ID" value="NZ_LSRE01000050.1"/>
</dbReference>
<dbReference type="Gene3D" id="3.10.450.50">
    <property type="match status" value="1"/>
</dbReference>
<keyword evidence="3" id="KW-0805">Transcription regulation</keyword>
<dbReference type="InterPro" id="IPR007627">
    <property type="entry name" value="RNA_pol_sigma70_r2"/>
</dbReference>
<dbReference type="Gene3D" id="1.10.1740.10">
    <property type="match status" value="1"/>
</dbReference>
<dbReference type="InterPro" id="IPR037401">
    <property type="entry name" value="SnoaL-like"/>
</dbReference>
<keyword evidence="5" id="KW-0238">DNA-binding</keyword>
<dbReference type="Pfam" id="PF12680">
    <property type="entry name" value="SnoaL_2"/>
    <property type="match status" value="1"/>
</dbReference>
<dbReference type="InterPro" id="IPR013249">
    <property type="entry name" value="RNA_pol_sigma70_r4_t2"/>
</dbReference>
<dbReference type="InterPro" id="IPR036388">
    <property type="entry name" value="WH-like_DNA-bd_sf"/>
</dbReference>
<dbReference type="NCBIfam" id="TIGR02937">
    <property type="entry name" value="sigma70-ECF"/>
    <property type="match status" value="1"/>
</dbReference>
<evidence type="ECO:0000259" key="7">
    <source>
        <dbReference type="Pfam" id="PF04542"/>
    </source>
</evidence>
<dbReference type="InterPro" id="IPR014305">
    <property type="entry name" value="RNA_pol_sigma-G_actinobac"/>
</dbReference>
<sequence length="332" mass="34984">MTATDTGFEEVTAPLRAELLAHCYRMSGSASDAEDLVQETYLRAWKAFHRFEGRSSVRTWMYSIATNVCLSASKARRVLPVGLGGEPSNPLEPVAPSTEVLWLQPLPDAALGDPGEAAVAREGIGLAMVAALQVLPAKQRAALILRDVLAFSAAETAAALETSVASANSALQRARASIGGGAARDGRRATELSAHEREVWDEFCAAFERHDIDGVVRILAADATWEMPPIPGWYRGAEAIGELSRTQCPAQVAGDLRMIPTVCNGLPAAAMYLRSPAADGAAGAGGDVWLPFQLDVLTFTDGALTHVSAFLDPAPLFALAGLPASLGPVEPR</sequence>
<evidence type="ECO:0000256" key="4">
    <source>
        <dbReference type="ARBA" id="ARBA00023082"/>
    </source>
</evidence>
<reference evidence="10 11" key="1">
    <citation type="submission" date="2016-02" db="EMBL/GenBank/DDBJ databases">
        <authorList>
            <person name="Teng J.L."/>
            <person name="Tang Y."/>
            <person name="Huang Y."/>
            <person name="Guo F."/>
            <person name="Wei W."/>
            <person name="Chen J.H."/>
            <person name="Wong S.Y."/>
            <person name="Lau S.K."/>
            <person name="Woo P.C."/>
        </authorList>
    </citation>
    <scope>NUCLEOTIDE SEQUENCE [LARGE SCALE GENOMIC DNA]</scope>
    <source>
        <strain evidence="10 11">JCM 13375</strain>
    </source>
</reference>
<dbReference type="InterPro" id="IPR014284">
    <property type="entry name" value="RNA_pol_sigma-70_dom"/>
</dbReference>
<gene>
    <name evidence="10" type="ORF">AXK61_10875</name>
</gene>